<dbReference type="RefSeq" id="WP_341695099.1">
    <property type="nucleotide sequence ID" value="NZ_JBBYHR010000001.1"/>
</dbReference>
<proteinExistence type="predicted"/>
<gene>
    <name evidence="3" type="ORF">AAEO56_00755</name>
</gene>
<evidence type="ECO:0000313" key="4">
    <source>
        <dbReference type="Proteomes" id="UP001464555"/>
    </source>
</evidence>
<keyword evidence="1" id="KW-0472">Membrane</keyword>
<evidence type="ECO:0000313" key="3">
    <source>
        <dbReference type="EMBL" id="MEL1242774.1"/>
    </source>
</evidence>
<feature type="transmembrane region" description="Helical" evidence="1">
    <location>
        <begin position="12"/>
        <end position="33"/>
    </location>
</feature>
<sequence length="101" mass="11901">MEKLKKRWGITSNYQLVVIFIVFAVTGSSSAYLSKPILAALGFKRDLFSPWLYWPLYIIFIFPIYQVLLVFFGFISGQFKFFWAFEKRMLKAVGFGFLFKD</sequence>
<dbReference type="EMBL" id="JBBYHR010000001">
    <property type="protein sequence ID" value="MEL1242774.1"/>
    <property type="molecule type" value="Genomic_DNA"/>
</dbReference>
<accession>A0ABU9HRR4</accession>
<feature type="domain" description="DUF6787" evidence="2">
    <location>
        <begin position="18"/>
        <end position="96"/>
    </location>
</feature>
<dbReference type="Proteomes" id="UP001464555">
    <property type="component" value="Unassembled WGS sequence"/>
</dbReference>
<evidence type="ECO:0000256" key="1">
    <source>
        <dbReference type="SAM" id="Phobius"/>
    </source>
</evidence>
<evidence type="ECO:0000259" key="2">
    <source>
        <dbReference type="Pfam" id="PF20584"/>
    </source>
</evidence>
<organism evidence="3 4">
    <name type="scientific">Flavobacterium arundinis</name>
    <dbReference type="NCBI Taxonomy" id="3139143"/>
    <lineage>
        <taxon>Bacteria</taxon>
        <taxon>Pseudomonadati</taxon>
        <taxon>Bacteroidota</taxon>
        <taxon>Flavobacteriia</taxon>
        <taxon>Flavobacteriales</taxon>
        <taxon>Flavobacteriaceae</taxon>
        <taxon>Flavobacterium</taxon>
    </lineage>
</organism>
<dbReference type="InterPro" id="IPR046714">
    <property type="entry name" value="DUF6787"/>
</dbReference>
<reference evidence="3 4" key="1">
    <citation type="submission" date="2024-04" db="EMBL/GenBank/DDBJ databases">
        <title>Flavobacterium sp. DGU11 16S ribosomal RNA gene Genome sequencing and assembly.</title>
        <authorList>
            <person name="Park S."/>
        </authorList>
    </citation>
    <scope>NUCLEOTIDE SEQUENCE [LARGE SCALE GENOMIC DNA]</scope>
    <source>
        <strain evidence="3 4">DGU11</strain>
    </source>
</reference>
<keyword evidence="1" id="KW-0812">Transmembrane</keyword>
<feature type="transmembrane region" description="Helical" evidence="1">
    <location>
        <begin position="53"/>
        <end position="75"/>
    </location>
</feature>
<protein>
    <submittedName>
        <fullName evidence="3">DUF6787 family protein</fullName>
    </submittedName>
</protein>
<keyword evidence="1" id="KW-1133">Transmembrane helix</keyword>
<comment type="caution">
    <text evidence="3">The sequence shown here is derived from an EMBL/GenBank/DDBJ whole genome shotgun (WGS) entry which is preliminary data.</text>
</comment>
<name>A0ABU9HRR4_9FLAO</name>
<keyword evidence="4" id="KW-1185">Reference proteome</keyword>
<dbReference type="Pfam" id="PF20584">
    <property type="entry name" value="DUF6787"/>
    <property type="match status" value="1"/>
</dbReference>